<evidence type="ECO:0000259" key="2">
    <source>
        <dbReference type="PROSITE" id="PS50181"/>
    </source>
</evidence>
<accession>A0AA40F842</accession>
<feature type="domain" description="F-box" evidence="2">
    <location>
        <begin position="541"/>
        <end position="589"/>
    </location>
</feature>
<comment type="caution">
    <text evidence="3">The sequence shown here is derived from an EMBL/GenBank/DDBJ whole genome shotgun (WGS) entry which is preliminary data.</text>
</comment>
<feature type="region of interest" description="Disordered" evidence="1">
    <location>
        <begin position="1"/>
        <end position="29"/>
    </location>
</feature>
<dbReference type="EMBL" id="JAUKUD010000001">
    <property type="protein sequence ID" value="KAK0752973.1"/>
    <property type="molecule type" value="Genomic_DNA"/>
</dbReference>
<dbReference type="SUPFAM" id="SSF81383">
    <property type="entry name" value="F-box domain"/>
    <property type="match status" value="1"/>
</dbReference>
<dbReference type="AlphaFoldDB" id="A0AA40F842"/>
<protein>
    <recommendedName>
        <fullName evidence="2">F-box domain-containing protein</fullName>
    </recommendedName>
</protein>
<reference evidence="3" key="1">
    <citation type="submission" date="2023-06" db="EMBL/GenBank/DDBJ databases">
        <title>Genome-scale phylogeny and comparative genomics of the fungal order Sordariales.</title>
        <authorList>
            <consortium name="Lawrence Berkeley National Laboratory"/>
            <person name="Hensen N."/>
            <person name="Bonometti L."/>
            <person name="Westerberg I."/>
            <person name="Brannstrom I.O."/>
            <person name="Guillou S."/>
            <person name="Cros-Aarteil S."/>
            <person name="Calhoun S."/>
            <person name="Haridas S."/>
            <person name="Kuo A."/>
            <person name="Mondo S."/>
            <person name="Pangilinan J."/>
            <person name="Riley R."/>
            <person name="LaButti K."/>
            <person name="Andreopoulos B."/>
            <person name="Lipzen A."/>
            <person name="Chen C."/>
            <person name="Yanf M."/>
            <person name="Daum C."/>
            <person name="Ng V."/>
            <person name="Clum A."/>
            <person name="Steindorff A."/>
            <person name="Ohm R."/>
            <person name="Martin F."/>
            <person name="Silar P."/>
            <person name="Natvig D."/>
            <person name="Lalanne C."/>
            <person name="Gautier V."/>
            <person name="Ament-velasquez S.L."/>
            <person name="Kruys A."/>
            <person name="Hutchinson M.I."/>
            <person name="Powell A.J."/>
            <person name="Barry K."/>
            <person name="Miller A.N."/>
            <person name="Grigoriev I.V."/>
            <person name="Debuchy R."/>
            <person name="Gladieux P."/>
            <person name="Thoren M.H."/>
            <person name="Johannesson H."/>
        </authorList>
    </citation>
    <scope>NUCLEOTIDE SEQUENCE</scope>
    <source>
        <strain evidence="3">SMH3187-1</strain>
    </source>
</reference>
<gene>
    <name evidence="3" type="ORF">B0T18DRAFT_395732</name>
</gene>
<feature type="compositionally biased region" description="Low complexity" evidence="1">
    <location>
        <begin position="10"/>
        <end position="23"/>
    </location>
</feature>
<feature type="region of interest" description="Disordered" evidence="1">
    <location>
        <begin position="208"/>
        <end position="292"/>
    </location>
</feature>
<feature type="compositionally biased region" description="Basic and acidic residues" evidence="1">
    <location>
        <begin position="234"/>
        <end position="253"/>
    </location>
</feature>
<dbReference type="InterPro" id="IPR001810">
    <property type="entry name" value="F-box_dom"/>
</dbReference>
<evidence type="ECO:0000313" key="4">
    <source>
        <dbReference type="Proteomes" id="UP001172155"/>
    </source>
</evidence>
<dbReference type="PROSITE" id="PS50181">
    <property type="entry name" value="FBOX"/>
    <property type="match status" value="1"/>
</dbReference>
<keyword evidence="4" id="KW-1185">Reference proteome</keyword>
<organism evidence="3 4">
    <name type="scientific">Schizothecium vesticola</name>
    <dbReference type="NCBI Taxonomy" id="314040"/>
    <lineage>
        <taxon>Eukaryota</taxon>
        <taxon>Fungi</taxon>
        <taxon>Dikarya</taxon>
        <taxon>Ascomycota</taxon>
        <taxon>Pezizomycotina</taxon>
        <taxon>Sordariomycetes</taxon>
        <taxon>Sordariomycetidae</taxon>
        <taxon>Sordariales</taxon>
        <taxon>Schizotheciaceae</taxon>
        <taxon>Schizothecium</taxon>
    </lineage>
</organism>
<sequence>MTTCPKPRRSASPQSPPDGQSQPLHVDPRGGKTFWEPAALVAEAWSVLGPRISSRAQTLAGTLGTNAALSIHMVMIGDSSAAAIPNILFCVDHDVLQQTIRHDSVLNDILSTYPLPIGIDFCPNLPQLLARDASPIGLPPADEPAESNMPYGVWAMGTKPQIGTRLHVKCRNGGPPRMSTAGPVFLYSGKTYQTTVRHVFFRPENSLAEHDEPSFQGDLDMDDSDSDSVSDDVEASHHHNRSSMDSENFHDAAPDGLSRDGSGATFTIQAPPSLAGDDETGSTKASGKGKDLEIPRGACYLGNALLETVEGDQRAVDCALIEVRVSDDDDPNLVSYDPSDSANKVRVTRPADMGGTPLSGTPVIVATSLRPVSGRLYRTLAYIKPQHQREMVAVYPLRLDEHMSLEVGDCGSVVIRLRGSEVDMYGHVVFGHPNTSLAYILPMEDIMNDIAKVLRLPPGEGVSLHPGPEPRQALRYGGGTRIEFASPKFYKDMGEEAMPEKHVVRGLFDKFVDKIGNKRAKFKIGRNIKDEVKVGTQTSFKKLFFSLPSELRDQVIEYLDFREAMNLRHVSRHFRVAVSVNGSAISKRFLLSNPLPPLAQRLYPYASPDLAHIHLVGHYHAVAWRLADHIVQWLRRDIFLFGSRFQKQQFQPKKVRMKQRLLPSLLLLGRFFERCRDSLDDQVREDIGGIGNRDREGPLAFSFEREFMEDCDDQLLLQAQDVVLILVTFLRRTMRPNSKYGSVERALRHGLLKPPSDAEIGAVLYHGGLEAMVKILDLNNLGKKAAAVRAYCLSLPQRNEKPLTQLLSESRGAYADGSDIPDSGESGCIITENDRPVELQSLLARLPGLDGIWRPSGEAILTERGLIRSPVELNSFTTVLRGLIVETETPADALYKQGHDLWHALSDSESRRKVHFRPMSGG</sequence>
<dbReference type="SMART" id="SM00256">
    <property type="entry name" value="FBOX"/>
    <property type="match status" value="1"/>
</dbReference>
<evidence type="ECO:0000313" key="3">
    <source>
        <dbReference type="EMBL" id="KAK0752973.1"/>
    </source>
</evidence>
<feature type="compositionally biased region" description="Acidic residues" evidence="1">
    <location>
        <begin position="219"/>
        <end position="233"/>
    </location>
</feature>
<dbReference type="InterPro" id="IPR036047">
    <property type="entry name" value="F-box-like_dom_sf"/>
</dbReference>
<proteinExistence type="predicted"/>
<name>A0AA40F842_9PEZI</name>
<dbReference type="Pfam" id="PF00646">
    <property type="entry name" value="F-box"/>
    <property type="match status" value="1"/>
</dbReference>
<evidence type="ECO:0000256" key="1">
    <source>
        <dbReference type="SAM" id="MobiDB-lite"/>
    </source>
</evidence>
<dbReference type="Proteomes" id="UP001172155">
    <property type="component" value="Unassembled WGS sequence"/>
</dbReference>